<proteinExistence type="predicted"/>
<dbReference type="KEGG" id="ips:CfP315_0196"/>
<feature type="region of interest" description="Disordered" evidence="2">
    <location>
        <begin position="57"/>
        <end position="97"/>
    </location>
</feature>
<dbReference type="NCBIfam" id="TIGR01554">
    <property type="entry name" value="major_cap_HK97"/>
    <property type="match status" value="1"/>
</dbReference>
<name>A0AA48HXS6_9FIRM</name>
<feature type="compositionally biased region" description="Basic and acidic residues" evidence="2">
    <location>
        <begin position="59"/>
        <end position="73"/>
    </location>
</feature>
<dbReference type="AlphaFoldDB" id="A0AA48HXS6"/>
<sequence length="405" mass="45318">MSELKYLTEQKNEKTEEMKKILNTAKKEKRAMTEAELASFNDLKTAIENMQKTIEAEEEIRKEEITENMKENENSSSNTENRAKKINENDKNDKENKEERAFADFIKSKTLGIETRSVNLDFANNGVIVPKTIAKRIIEKIKEICPIYSLAEIYNIKGNLVVPYYGPDGTDDITCAYQQEFTDLTSKSGKFTSIELNGYLAGALTKVSKMLINSNEFGATQLVNFVVKHMSEAISNFLENELLNGSGTNACQGIITGATNVITTTGTTISSDDLIDLQESIPDIYQRNSVWIMNHKTRAIIRKLKDSNNNYLLNPDLTAAWGYTLLGKPVYTTDSLSQPTSGTKAIIYGNMTGLTVNIHENINIEVLREHFAIQHAIGIVGWIEVDSKVTDQQKLAVLQIKPVTP</sequence>
<feature type="domain" description="Phage capsid-like C-terminal" evidence="3">
    <location>
        <begin position="126"/>
        <end position="399"/>
    </location>
</feature>
<dbReference type="Proteomes" id="UP001337580">
    <property type="component" value="Chromosome"/>
</dbReference>
<dbReference type="EMBL" id="AP027924">
    <property type="protein sequence ID" value="BED92033.1"/>
    <property type="molecule type" value="Genomic_DNA"/>
</dbReference>
<dbReference type="SUPFAM" id="SSF56563">
    <property type="entry name" value="Major capsid protein gp5"/>
    <property type="match status" value="1"/>
</dbReference>
<reference evidence="4" key="1">
    <citation type="journal article" date="2023" name="ISME J.">
        <title>Emergence of putative energy parasites within Clostridia revealed by genome analysis of a novel endosymbiotic clade.</title>
        <authorList>
            <person name="Takahashi K."/>
            <person name="Kuwahara H."/>
            <person name="Horikawa Y."/>
            <person name="Izawa K."/>
            <person name="Kato D."/>
            <person name="Inagaki T."/>
            <person name="Yuki M."/>
            <person name="Ohkuma M."/>
            <person name="Hongoh Y."/>
        </authorList>
    </citation>
    <scope>NUCLEOTIDE SEQUENCE</scope>
    <source>
        <strain evidence="4">CfP3-15</strain>
    </source>
</reference>
<comment type="subcellular location">
    <subcellularLocation>
        <location evidence="1">Virion</location>
    </subcellularLocation>
</comment>
<evidence type="ECO:0000259" key="3">
    <source>
        <dbReference type="Pfam" id="PF05065"/>
    </source>
</evidence>
<dbReference type="InterPro" id="IPR024455">
    <property type="entry name" value="Phage_capsid"/>
</dbReference>
<organism evidence="4">
    <name type="scientific">Candidatus Improbicoccus pseudotrichonymphae</name>
    <dbReference type="NCBI Taxonomy" id="3033792"/>
    <lineage>
        <taxon>Bacteria</taxon>
        <taxon>Bacillati</taxon>
        <taxon>Bacillota</taxon>
        <taxon>Clostridia</taxon>
        <taxon>Candidatus Improbicoccus</taxon>
    </lineage>
</organism>
<evidence type="ECO:0000313" key="4">
    <source>
        <dbReference type="EMBL" id="BED91684.1"/>
    </source>
</evidence>
<evidence type="ECO:0000256" key="2">
    <source>
        <dbReference type="SAM" id="MobiDB-lite"/>
    </source>
</evidence>
<accession>A0AA48HXS6</accession>
<dbReference type="InterPro" id="IPR054612">
    <property type="entry name" value="Phage_capsid-like_C"/>
</dbReference>
<dbReference type="KEGG" id="ips:CfP315_0606"/>
<gene>
    <name evidence="4" type="ORF">CfP315_0196</name>
    <name evidence="5" type="ORF">CfP315_0606</name>
</gene>
<evidence type="ECO:0000256" key="1">
    <source>
        <dbReference type="ARBA" id="ARBA00004328"/>
    </source>
</evidence>
<evidence type="ECO:0000313" key="5">
    <source>
        <dbReference type="EMBL" id="BED92033.1"/>
    </source>
</evidence>
<feature type="compositionally biased region" description="Basic and acidic residues" evidence="2">
    <location>
        <begin position="81"/>
        <end position="97"/>
    </location>
</feature>
<protein>
    <submittedName>
        <fullName evidence="4">Phage major capsid protein</fullName>
    </submittedName>
</protein>
<dbReference type="EMBL" id="AP027924">
    <property type="protein sequence ID" value="BED91684.1"/>
    <property type="molecule type" value="Genomic_DNA"/>
</dbReference>
<dbReference type="Gene3D" id="3.30.2320.10">
    <property type="entry name" value="hypothetical protein PF0899 domain"/>
    <property type="match status" value="1"/>
</dbReference>
<dbReference type="Pfam" id="PF05065">
    <property type="entry name" value="Phage_capsid"/>
    <property type="match status" value="1"/>
</dbReference>